<comment type="subcellular location">
    <subcellularLocation>
        <location evidence="1 10">Cell membrane</location>
        <topology evidence="1 10">Multi-pass membrane protein</topology>
    </subcellularLocation>
</comment>
<organism evidence="11">
    <name type="scientific">Cydia pomonella</name>
    <name type="common">Codling moth</name>
    <dbReference type="NCBI Taxonomy" id="82600"/>
    <lineage>
        <taxon>Eukaryota</taxon>
        <taxon>Metazoa</taxon>
        <taxon>Ecdysozoa</taxon>
        <taxon>Arthropoda</taxon>
        <taxon>Hexapoda</taxon>
        <taxon>Insecta</taxon>
        <taxon>Pterygota</taxon>
        <taxon>Neoptera</taxon>
        <taxon>Endopterygota</taxon>
        <taxon>Lepidoptera</taxon>
        <taxon>Glossata</taxon>
        <taxon>Ditrysia</taxon>
        <taxon>Tortricoidea</taxon>
        <taxon>Tortricidae</taxon>
        <taxon>Olethreutinae</taxon>
        <taxon>Grapholitini</taxon>
        <taxon>Cydia</taxon>
    </lineage>
</organism>
<protein>
    <recommendedName>
        <fullName evidence="10">Odorant receptor</fullName>
    </recommendedName>
</protein>
<feature type="transmembrane region" description="Helical" evidence="10">
    <location>
        <begin position="189"/>
        <end position="211"/>
    </location>
</feature>
<evidence type="ECO:0000256" key="2">
    <source>
        <dbReference type="ARBA" id="ARBA00022475"/>
    </source>
</evidence>
<feature type="transmembrane region" description="Helical" evidence="10">
    <location>
        <begin position="52"/>
        <end position="71"/>
    </location>
</feature>
<reference evidence="11" key="2">
    <citation type="journal article" date="2016" name="Sci. Rep.">
        <title>The chemosensory receptors of codling moth Cydia pomonella-expression in larvae and adults.</title>
        <authorList>
            <person name="Walker W.B.III."/>
            <person name="Gonzalez F."/>
            <person name="Garczynski S.F."/>
            <person name="Witzgall P."/>
        </authorList>
    </citation>
    <scope>NUCLEOTIDE SEQUENCE</scope>
</reference>
<dbReference type="PANTHER" id="PTHR21137:SF35">
    <property type="entry name" value="ODORANT RECEPTOR 19A-RELATED"/>
    <property type="match status" value="1"/>
</dbReference>
<feature type="transmembrane region" description="Helical" evidence="10">
    <location>
        <begin position="270"/>
        <end position="296"/>
    </location>
</feature>
<keyword evidence="8 10" id="KW-0675">Receptor</keyword>
<comment type="caution">
    <text evidence="10">Lacks conserved residue(s) required for the propagation of feature annotation.</text>
</comment>
<keyword evidence="2" id="KW-1003">Cell membrane</keyword>
<dbReference type="AlphaFoldDB" id="H9A5Q2"/>
<evidence type="ECO:0000256" key="1">
    <source>
        <dbReference type="ARBA" id="ARBA00004651"/>
    </source>
</evidence>
<sequence length="400" mass="45872">MMPIKPFQNNRTSDLFHTICKIIYLSCATNFWFEDIDYPAIFMKIYNSTSRVLEVTVAVLIISDWGAFWTQPNLTEKQSNDRMLFAFSHVVLYSVYCSVIYYKREIRELVMTLTVRLKEVCYDGSIEKMMLRTTFRYTTAFVFVCSSTLFSFGIGSGFQALTTNATFTTIIPIWPDVEDRRLVAGAARIILYIVWWIFLVRFISVYIILLISTIGIAHQFKNLCKYFEDLTDIFEGSGSQEEKERRYENAFKVGIKMHSITLWCMRQIQLVGGVAFSGQVIINVSVLGLLMIQMMFTERTLIAVMPIIFMVSSVLVGTGVFLWNAGDVTIEASRLPAAMFHSGWHNCTRQSSVRVRKLVTIAIAQAQKRVRIKGLGFIELSYESYVTIVKSSYSLFSVIY</sequence>
<comment type="similarity">
    <text evidence="10">Belongs to the insect chemoreceptor superfamily. Heteromeric odorant receptor channel (TC 1.A.69) family.</text>
</comment>
<dbReference type="GO" id="GO:0004984">
    <property type="term" value="F:olfactory receptor activity"/>
    <property type="evidence" value="ECO:0007669"/>
    <property type="project" value="InterPro"/>
</dbReference>
<evidence type="ECO:0000256" key="5">
    <source>
        <dbReference type="ARBA" id="ARBA00022725"/>
    </source>
</evidence>
<name>H9A5Q2_CYDPO</name>
<keyword evidence="6 10" id="KW-1133">Transmembrane helix</keyword>
<keyword evidence="3 10" id="KW-0716">Sensory transduction</keyword>
<feature type="transmembrane region" description="Helical" evidence="10">
    <location>
        <begin position="137"/>
        <end position="158"/>
    </location>
</feature>
<proteinExistence type="evidence at transcript level"/>
<dbReference type="InterPro" id="IPR004117">
    <property type="entry name" value="7tm6_olfct_rcpt"/>
</dbReference>
<keyword evidence="7 10" id="KW-0472">Membrane</keyword>
<dbReference type="GO" id="GO:0005886">
    <property type="term" value="C:plasma membrane"/>
    <property type="evidence" value="ECO:0007669"/>
    <property type="project" value="UniProtKB-SubCell"/>
</dbReference>
<evidence type="ECO:0000313" key="11">
    <source>
        <dbReference type="EMBL" id="AFC91742.1"/>
    </source>
</evidence>
<keyword evidence="4 10" id="KW-0812">Transmembrane</keyword>
<dbReference type="GO" id="GO:0007165">
    <property type="term" value="P:signal transduction"/>
    <property type="evidence" value="ECO:0007669"/>
    <property type="project" value="UniProtKB-KW"/>
</dbReference>
<evidence type="ECO:0000256" key="3">
    <source>
        <dbReference type="ARBA" id="ARBA00022606"/>
    </source>
</evidence>
<dbReference type="EMBL" id="JN836702">
    <property type="protein sequence ID" value="AFC91742.1"/>
    <property type="molecule type" value="mRNA"/>
</dbReference>
<reference evidence="11" key="1">
    <citation type="journal article" date="2012" name="PLoS ONE">
        <title>Putative Chemosensory Receptors of the Codling Moth, Cydia pomonella, Identified by Antennal Transcriptome Analysis.</title>
        <authorList>
            <person name="Bengtsson J.M."/>
            <person name="Trona F."/>
            <person name="Montagne N."/>
            <person name="Anfora G."/>
            <person name="Ignell R."/>
            <person name="Witzgall P."/>
            <person name="Jacquin-Joly E."/>
        </authorList>
    </citation>
    <scope>NUCLEOTIDE SEQUENCE</scope>
</reference>
<evidence type="ECO:0000256" key="9">
    <source>
        <dbReference type="ARBA" id="ARBA00023224"/>
    </source>
</evidence>
<evidence type="ECO:0000256" key="6">
    <source>
        <dbReference type="ARBA" id="ARBA00022989"/>
    </source>
</evidence>
<feature type="transmembrane region" description="Helical" evidence="10">
    <location>
        <begin position="83"/>
        <end position="102"/>
    </location>
</feature>
<feature type="transmembrane region" description="Helical" evidence="10">
    <location>
        <begin position="302"/>
        <end position="325"/>
    </location>
</feature>
<dbReference type="PANTHER" id="PTHR21137">
    <property type="entry name" value="ODORANT RECEPTOR"/>
    <property type="match status" value="1"/>
</dbReference>
<evidence type="ECO:0000256" key="4">
    <source>
        <dbReference type="ARBA" id="ARBA00022692"/>
    </source>
</evidence>
<keyword evidence="5 10" id="KW-0552">Olfaction</keyword>
<keyword evidence="9 10" id="KW-0807">Transducer</keyword>
<evidence type="ECO:0000256" key="7">
    <source>
        <dbReference type="ARBA" id="ARBA00023136"/>
    </source>
</evidence>
<accession>H9A5Q2</accession>
<evidence type="ECO:0000256" key="10">
    <source>
        <dbReference type="RuleBase" id="RU351113"/>
    </source>
</evidence>
<dbReference type="Pfam" id="PF02949">
    <property type="entry name" value="7tm_6"/>
    <property type="match status" value="1"/>
</dbReference>
<dbReference type="GO" id="GO:0005549">
    <property type="term" value="F:odorant binding"/>
    <property type="evidence" value="ECO:0007669"/>
    <property type="project" value="InterPro"/>
</dbReference>
<evidence type="ECO:0000256" key="8">
    <source>
        <dbReference type="ARBA" id="ARBA00023170"/>
    </source>
</evidence>